<protein>
    <submittedName>
        <fullName evidence="2">Uncharacterized protein</fullName>
    </submittedName>
</protein>
<keyword evidence="3" id="KW-1185">Reference proteome</keyword>
<sequence>MDFLSNKIYYGRTVLPRIIALYTPRAASSIAPNQHIDKSCPEDWPHGDDREAVDRDNHTGAEHINRLSGVWP</sequence>
<accession>L8X5H8</accession>
<organism evidence="2 3">
    <name type="scientific">Thanatephorus cucumeris (strain AG1-IA)</name>
    <name type="common">Rice sheath blight fungus</name>
    <name type="synonym">Rhizoctonia solani</name>
    <dbReference type="NCBI Taxonomy" id="983506"/>
    <lineage>
        <taxon>Eukaryota</taxon>
        <taxon>Fungi</taxon>
        <taxon>Dikarya</taxon>
        <taxon>Basidiomycota</taxon>
        <taxon>Agaricomycotina</taxon>
        <taxon>Agaricomycetes</taxon>
        <taxon>Cantharellales</taxon>
        <taxon>Ceratobasidiaceae</taxon>
        <taxon>Rhizoctonia</taxon>
        <taxon>Rhizoctonia solani AG-1</taxon>
    </lineage>
</organism>
<evidence type="ECO:0000313" key="3">
    <source>
        <dbReference type="Proteomes" id="UP000011668"/>
    </source>
</evidence>
<name>L8X5H8_THACA</name>
<dbReference type="HOGENOM" id="CLU_2723934_0_0_1"/>
<dbReference type="Proteomes" id="UP000011668">
    <property type="component" value="Unassembled WGS sequence"/>
</dbReference>
<reference evidence="2 3" key="1">
    <citation type="journal article" date="2013" name="Nat. Commun.">
        <title>The evolution and pathogenic mechanisms of the rice sheath blight pathogen.</title>
        <authorList>
            <person name="Zheng A."/>
            <person name="Lin R."/>
            <person name="Xu L."/>
            <person name="Qin P."/>
            <person name="Tang C."/>
            <person name="Ai P."/>
            <person name="Zhang D."/>
            <person name="Liu Y."/>
            <person name="Sun Z."/>
            <person name="Feng H."/>
            <person name="Wang Y."/>
            <person name="Chen Y."/>
            <person name="Liang X."/>
            <person name="Fu R."/>
            <person name="Li Q."/>
            <person name="Zhang J."/>
            <person name="Yu X."/>
            <person name="Xie Z."/>
            <person name="Ding L."/>
            <person name="Guan P."/>
            <person name="Tang J."/>
            <person name="Liang Y."/>
            <person name="Wang S."/>
            <person name="Deng Q."/>
            <person name="Li S."/>
            <person name="Zhu J."/>
            <person name="Wang L."/>
            <person name="Liu H."/>
            <person name="Li P."/>
        </authorList>
    </citation>
    <scope>NUCLEOTIDE SEQUENCE [LARGE SCALE GENOMIC DNA]</scope>
    <source>
        <strain evidence="3">AG-1 IA</strain>
    </source>
</reference>
<gene>
    <name evidence="2" type="ORF">AG1IA_01621</name>
</gene>
<feature type="region of interest" description="Disordered" evidence="1">
    <location>
        <begin position="33"/>
        <end position="56"/>
    </location>
</feature>
<dbReference type="AlphaFoldDB" id="L8X5H8"/>
<comment type="caution">
    <text evidence="2">The sequence shown here is derived from an EMBL/GenBank/DDBJ whole genome shotgun (WGS) entry which is preliminary data.</text>
</comment>
<proteinExistence type="predicted"/>
<feature type="compositionally biased region" description="Basic and acidic residues" evidence="1">
    <location>
        <begin position="35"/>
        <end position="56"/>
    </location>
</feature>
<evidence type="ECO:0000256" key="1">
    <source>
        <dbReference type="SAM" id="MobiDB-lite"/>
    </source>
</evidence>
<evidence type="ECO:0000313" key="2">
    <source>
        <dbReference type="EMBL" id="ELU44347.1"/>
    </source>
</evidence>
<dbReference type="EMBL" id="AFRT01000341">
    <property type="protein sequence ID" value="ELU44347.1"/>
    <property type="molecule type" value="Genomic_DNA"/>
</dbReference>